<dbReference type="InterPro" id="IPR000210">
    <property type="entry name" value="BTB/POZ_dom"/>
</dbReference>
<dbReference type="InterPro" id="IPR011333">
    <property type="entry name" value="SKP1/BTB/POZ_sf"/>
</dbReference>
<organism evidence="3 4">
    <name type="scientific">Elsinoe australis</name>
    <dbReference type="NCBI Taxonomy" id="40998"/>
    <lineage>
        <taxon>Eukaryota</taxon>
        <taxon>Fungi</taxon>
        <taxon>Dikarya</taxon>
        <taxon>Ascomycota</taxon>
        <taxon>Pezizomycotina</taxon>
        <taxon>Dothideomycetes</taxon>
        <taxon>Dothideomycetidae</taxon>
        <taxon>Myriangiales</taxon>
        <taxon>Elsinoaceae</taxon>
        <taxon>Elsinoe</taxon>
    </lineage>
</organism>
<dbReference type="AlphaFoldDB" id="A0A2P7YDV0"/>
<gene>
    <name evidence="3" type="ORF">B9Z65_8469</name>
</gene>
<dbReference type="SMART" id="SM00225">
    <property type="entry name" value="BTB"/>
    <property type="match status" value="1"/>
</dbReference>
<keyword evidence="4" id="KW-1185">Reference proteome</keyword>
<accession>A0A2P7YDV0</accession>
<feature type="domain" description="BTB" evidence="2">
    <location>
        <begin position="41"/>
        <end position="106"/>
    </location>
</feature>
<dbReference type="OrthoDB" id="3794732at2759"/>
<name>A0A2P7YDV0_9PEZI</name>
<evidence type="ECO:0000313" key="3">
    <source>
        <dbReference type="EMBL" id="PSK34143.1"/>
    </source>
</evidence>
<dbReference type="PANTHER" id="PTHR47843">
    <property type="entry name" value="BTB DOMAIN-CONTAINING PROTEIN-RELATED"/>
    <property type="match status" value="1"/>
</dbReference>
<feature type="compositionally biased region" description="Basic and acidic residues" evidence="1">
    <location>
        <begin position="1"/>
        <end position="17"/>
    </location>
</feature>
<dbReference type="PANTHER" id="PTHR47843:SF2">
    <property type="entry name" value="BTB DOMAIN-CONTAINING PROTEIN"/>
    <property type="match status" value="1"/>
</dbReference>
<reference evidence="3 4" key="1">
    <citation type="submission" date="2017-05" db="EMBL/GenBank/DDBJ databases">
        <title>Draft genome sequence of Elsinoe australis.</title>
        <authorList>
            <person name="Cheng Q."/>
        </authorList>
    </citation>
    <scope>NUCLEOTIDE SEQUENCE [LARGE SCALE GENOMIC DNA]</scope>
    <source>
        <strain evidence="3 4">NL1</strain>
    </source>
</reference>
<dbReference type="Gene3D" id="3.30.710.10">
    <property type="entry name" value="Potassium Channel Kv1.1, Chain A"/>
    <property type="match status" value="1"/>
</dbReference>
<dbReference type="Proteomes" id="UP000243723">
    <property type="component" value="Unassembled WGS sequence"/>
</dbReference>
<sequence>MNQQRSEIDLTGDEKTGGDACECNNEGDDSNDSDARKCFEETVNVIVGKKKKVFRIHKAILTAASPFFRAALSGSWLKSSTMTIELADDRPFIFALFADWAYSGNVYSFWWMEDQPVPKLSTLVRLYIMGEQLQAEKLKIEVIKAIHGRYPDLSHVRSGSSDSFRRSTRKLTTAESDSGYLD</sequence>
<evidence type="ECO:0000259" key="2">
    <source>
        <dbReference type="PROSITE" id="PS50097"/>
    </source>
</evidence>
<evidence type="ECO:0000256" key="1">
    <source>
        <dbReference type="SAM" id="MobiDB-lite"/>
    </source>
</evidence>
<feature type="region of interest" description="Disordered" evidence="1">
    <location>
        <begin position="1"/>
        <end position="34"/>
    </location>
</feature>
<protein>
    <recommendedName>
        <fullName evidence="2">BTB domain-containing protein</fullName>
    </recommendedName>
</protein>
<comment type="caution">
    <text evidence="3">The sequence shown here is derived from an EMBL/GenBank/DDBJ whole genome shotgun (WGS) entry which is preliminary data.</text>
</comment>
<proteinExistence type="predicted"/>
<evidence type="ECO:0000313" key="4">
    <source>
        <dbReference type="Proteomes" id="UP000243723"/>
    </source>
</evidence>
<dbReference type="PROSITE" id="PS50097">
    <property type="entry name" value="BTB"/>
    <property type="match status" value="1"/>
</dbReference>
<dbReference type="EMBL" id="NHZQ01000447">
    <property type="protein sequence ID" value="PSK34143.1"/>
    <property type="molecule type" value="Genomic_DNA"/>
</dbReference>
<dbReference type="CDD" id="cd18186">
    <property type="entry name" value="BTB_POZ_ZBTB_KLHL-like"/>
    <property type="match status" value="1"/>
</dbReference>
<dbReference type="Pfam" id="PF00651">
    <property type="entry name" value="BTB"/>
    <property type="match status" value="1"/>
</dbReference>
<feature type="region of interest" description="Disordered" evidence="1">
    <location>
        <begin position="155"/>
        <end position="182"/>
    </location>
</feature>
<dbReference type="SUPFAM" id="SSF54695">
    <property type="entry name" value="POZ domain"/>
    <property type="match status" value="1"/>
</dbReference>